<gene>
    <name evidence="3" type="ORF">FAJ39_08585</name>
</gene>
<dbReference type="AlphaFoldDB" id="A0A4V4RW85"/>
<sequence length="386" mass="43547">MKPNDQFSLLKRQAFLADYSSLSLLYQPIMGADAFLVYHFLLASYEQGLSNQPFSRILNHLDLGMNRLEQALDVLTALDLLDVYNKQEVFLLELKAPLAEVAFMGKPLLKQLLRKKIGDFAMATGQQSPDSSWQKVSKKFSDVFSEIGQVKELVQARKGFDWDAFRNLMRRDKLAFQDEAEDVIALTHLADSLGLSWLELYQLAKETAVQHQISLGRLQSRLQQGGESGQLSRQEEAILAEAKSKSSLEFLRLLKASRKAGLLDAERSCLASLAKEGHLDEVINVAVLYTFNKIDSANLNTKYLVKLVNEFSYKGIHSAKAAILFLRENQQSTRTRTQARTKTSSTSNVPEWSKQEVKTEQTIEGQAQLADLYRQFEEMENKGGGQ</sequence>
<evidence type="ECO:0000313" key="4">
    <source>
        <dbReference type="Proteomes" id="UP000305165"/>
    </source>
</evidence>
<dbReference type="Proteomes" id="UP000305165">
    <property type="component" value="Unassembled WGS sequence"/>
</dbReference>
<feature type="region of interest" description="Disordered" evidence="1">
    <location>
        <begin position="334"/>
        <end position="362"/>
    </location>
</feature>
<evidence type="ECO:0000256" key="1">
    <source>
        <dbReference type="SAM" id="MobiDB-lite"/>
    </source>
</evidence>
<dbReference type="EMBL" id="SSXO01000005">
    <property type="protein sequence ID" value="TIH99014.1"/>
    <property type="molecule type" value="Genomic_DNA"/>
</dbReference>
<protein>
    <submittedName>
        <fullName evidence="3">Replication initiation/membrane attachment protein</fullName>
    </submittedName>
</protein>
<comment type="caution">
    <text evidence="3">The sequence shown here is derived from an EMBL/GenBank/DDBJ whole genome shotgun (WGS) entry which is preliminary data.</text>
</comment>
<organism evidence="3 4">
    <name type="scientific">Streptococcus suis</name>
    <dbReference type="NCBI Taxonomy" id="1307"/>
    <lineage>
        <taxon>Bacteria</taxon>
        <taxon>Bacillati</taxon>
        <taxon>Bacillota</taxon>
        <taxon>Bacilli</taxon>
        <taxon>Lactobacillales</taxon>
        <taxon>Streptococcaceae</taxon>
        <taxon>Streptococcus</taxon>
    </lineage>
</organism>
<feature type="compositionally biased region" description="Low complexity" evidence="1">
    <location>
        <begin position="334"/>
        <end position="347"/>
    </location>
</feature>
<dbReference type="OrthoDB" id="2082007at2"/>
<evidence type="ECO:0000259" key="2">
    <source>
        <dbReference type="Pfam" id="PF25888"/>
    </source>
</evidence>
<dbReference type="Pfam" id="PF25888">
    <property type="entry name" value="WHD_DnaB"/>
    <property type="match status" value="1"/>
</dbReference>
<feature type="domain" description="Replicative helicase loading/DNA remodeling protein DnaB N-terminal winged helix" evidence="2">
    <location>
        <begin position="1"/>
        <end position="224"/>
    </location>
</feature>
<accession>A0A4V4RW85</accession>
<dbReference type="InterPro" id="IPR058660">
    <property type="entry name" value="WHD_DnaB"/>
</dbReference>
<reference evidence="3 4" key="1">
    <citation type="submission" date="2019-04" db="EMBL/GenBank/DDBJ databases">
        <title>Genome analysis of Streptococcus suis strain WUSS424.</title>
        <authorList>
            <person name="Chen H."/>
            <person name="Gao X."/>
            <person name="Wu Z."/>
        </authorList>
    </citation>
    <scope>NUCLEOTIDE SEQUENCE [LARGE SCALE GENOMIC DNA]</scope>
    <source>
        <strain evidence="3 4">WUSS424</strain>
    </source>
</reference>
<evidence type="ECO:0000313" key="3">
    <source>
        <dbReference type="EMBL" id="TIH99014.1"/>
    </source>
</evidence>
<proteinExistence type="predicted"/>
<name>A0A4V4RW85_STRSU</name>